<reference evidence="2" key="1">
    <citation type="submission" date="2022-08" db="EMBL/GenBank/DDBJ databases">
        <title>Novel Bdellovibrio Species Isolated from Svalbard: Designation Bdellovibrio svalbardensis.</title>
        <authorList>
            <person name="Mitchell R.J."/>
            <person name="Choi S.Y."/>
        </authorList>
    </citation>
    <scope>NUCLEOTIDE SEQUENCE</scope>
    <source>
        <strain evidence="2">PAP01</strain>
    </source>
</reference>
<protein>
    <submittedName>
        <fullName evidence="2">MBL fold metallo-hydrolase</fullName>
    </submittedName>
</protein>
<name>A0ABT6DEX5_9BACT</name>
<dbReference type="InterPro" id="IPR001279">
    <property type="entry name" value="Metallo-B-lactamas"/>
</dbReference>
<accession>A0ABT6DEX5</accession>
<dbReference type="CDD" id="cd07715">
    <property type="entry name" value="TaR3-like_MBL-fold"/>
    <property type="match status" value="1"/>
</dbReference>
<organism evidence="2 3">
    <name type="scientific">Bdellovibrio svalbardensis</name>
    <dbReference type="NCBI Taxonomy" id="2972972"/>
    <lineage>
        <taxon>Bacteria</taxon>
        <taxon>Pseudomonadati</taxon>
        <taxon>Bdellovibrionota</taxon>
        <taxon>Bdellovibrionia</taxon>
        <taxon>Bdellovibrionales</taxon>
        <taxon>Pseudobdellovibrionaceae</taxon>
        <taxon>Bdellovibrio</taxon>
    </lineage>
</organism>
<dbReference type="Gene3D" id="3.60.15.10">
    <property type="entry name" value="Ribonuclease Z/Hydroxyacylglutathione hydrolase-like"/>
    <property type="match status" value="1"/>
</dbReference>
<dbReference type="RefSeq" id="WP_277576868.1">
    <property type="nucleotide sequence ID" value="NZ_JANRMI010000001.1"/>
</dbReference>
<dbReference type="EMBL" id="JANRMI010000001">
    <property type="protein sequence ID" value="MDG0815393.1"/>
    <property type="molecule type" value="Genomic_DNA"/>
</dbReference>
<sequence>MSLTIKFWGVRGSLPSAPTPTEWTYHIEGVLRNFFSLGYRDLSQVSKYIKSIEEPVVGGYGTATTSVELRCGRSQIIIDGGSGIRTLSESIMTGTLGRAKGPFHIFMTHFHWDHVIGLPFFTPHFIPGSEIHYYAVQSDLEQLIRGIFKRPYFPVPFEDLKAKIHFHVLEPRKPVKVDDFTVTPFKLDHPDPCWGYKVEAAGKTYAHCVDTEGTRVTPEELGEDLPLYQNVDVMYFDAQYTLPELAEKANWGHSAAQVGLEIALREGIRRVLFAHHDPGARSEHVMELKRQTGEYYQSLISKASENKENINEIIWDFAHEGLEIVL</sequence>
<comment type="caution">
    <text evidence="2">The sequence shown here is derived from an EMBL/GenBank/DDBJ whole genome shotgun (WGS) entry which is preliminary data.</text>
</comment>
<evidence type="ECO:0000313" key="3">
    <source>
        <dbReference type="Proteomes" id="UP001152321"/>
    </source>
</evidence>
<dbReference type="Proteomes" id="UP001152321">
    <property type="component" value="Unassembled WGS sequence"/>
</dbReference>
<feature type="domain" description="Metallo-beta-lactamase" evidence="1">
    <location>
        <begin position="63"/>
        <end position="275"/>
    </location>
</feature>
<dbReference type="Pfam" id="PF12706">
    <property type="entry name" value="Lactamase_B_2"/>
    <property type="match status" value="1"/>
</dbReference>
<dbReference type="PANTHER" id="PTHR42663">
    <property type="entry name" value="HYDROLASE C777.06C-RELATED-RELATED"/>
    <property type="match status" value="1"/>
</dbReference>
<dbReference type="SMART" id="SM00849">
    <property type="entry name" value="Lactamase_B"/>
    <property type="match status" value="1"/>
</dbReference>
<evidence type="ECO:0000313" key="2">
    <source>
        <dbReference type="EMBL" id="MDG0815393.1"/>
    </source>
</evidence>
<gene>
    <name evidence="2" type="ORF">NWE73_03400</name>
</gene>
<dbReference type="InterPro" id="IPR036866">
    <property type="entry name" value="RibonucZ/Hydroxyglut_hydro"/>
</dbReference>
<dbReference type="PANTHER" id="PTHR42663:SF4">
    <property type="entry name" value="SLL1036 PROTEIN"/>
    <property type="match status" value="1"/>
</dbReference>
<dbReference type="SUPFAM" id="SSF56281">
    <property type="entry name" value="Metallo-hydrolase/oxidoreductase"/>
    <property type="match status" value="1"/>
</dbReference>
<evidence type="ECO:0000259" key="1">
    <source>
        <dbReference type="SMART" id="SM00849"/>
    </source>
</evidence>
<keyword evidence="3" id="KW-1185">Reference proteome</keyword>
<proteinExistence type="predicted"/>